<protein>
    <submittedName>
        <fullName evidence="7">Uncharacterized protein</fullName>
    </submittedName>
</protein>
<keyword evidence="4 6" id="KW-1133">Transmembrane helix</keyword>
<evidence type="ECO:0000256" key="1">
    <source>
        <dbReference type="ARBA" id="ARBA00004141"/>
    </source>
</evidence>
<dbReference type="EMBL" id="VXIV02003235">
    <property type="protein sequence ID" value="KAF6019376.1"/>
    <property type="molecule type" value="Genomic_DNA"/>
</dbReference>
<sequence>MAVDAEDDEDETAILFVNGKDTIFNGDGYASMQSTDVEDDGEELRCITIDDAIESAGFGRFQVLMLLVFGLAHAADAVQTMSISYVLPQASCELEATDLELGLLTAMGFAGLHLKILFFIIDKLCNFMTKSFIKSDFLHRI</sequence>
<proteinExistence type="predicted"/>
<dbReference type="OrthoDB" id="3936150at2759"/>
<dbReference type="PANTHER" id="PTHR23511">
    <property type="entry name" value="SYNAPTIC VESICLE GLYCOPROTEIN 2"/>
    <property type="match status" value="1"/>
</dbReference>
<dbReference type="PANTHER" id="PTHR23511:SF34">
    <property type="entry name" value="SYNAPTIC VESICLE GLYCOPROTEIN 2"/>
    <property type="match status" value="1"/>
</dbReference>
<dbReference type="Proteomes" id="UP000593567">
    <property type="component" value="Unassembled WGS sequence"/>
</dbReference>
<evidence type="ECO:0000313" key="8">
    <source>
        <dbReference type="Proteomes" id="UP000593567"/>
    </source>
</evidence>
<dbReference type="GO" id="GO:0016020">
    <property type="term" value="C:membrane"/>
    <property type="evidence" value="ECO:0007669"/>
    <property type="project" value="UniProtKB-SubCell"/>
</dbReference>
<evidence type="ECO:0000256" key="5">
    <source>
        <dbReference type="ARBA" id="ARBA00023136"/>
    </source>
</evidence>
<evidence type="ECO:0000256" key="4">
    <source>
        <dbReference type="ARBA" id="ARBA00022989"/>
    </source>
</evidence>
<dbReference type="AlphaFoldDB" id="A0A7J7J0X5"/>
<evidence type="ECO:0000256" key="6">
    <source>
        <dbReference type="SAM" id="Phobius"/>
    </source>
</evidence>
<evidence type="ECO:0000313" key="7">
    <source>
        <dbReference type="EMBL" id="KAF6019376.1"/>
    </source>
</evidence>
<evidence type="ECO:0000256" key="3">
    <source>
        <dbReference type="ARBA" id="ARBA00022692"/>
    </source>
</evidence>
<feature type="transmembrane region" description="Helical" evidence="6">
    <location>
        <begin position="63"/>
        <end position="87"/>
    </location>
</feature>
<organism evidence="7 8">
    <name type="scientific">Bugula neritina</name>
    <name type="common">Brown bryozoan</name>
    <name type="synonym">Sertularia neritina</name>
    <dbReference type="NCBI Taxonomy" id="10212"/>
    <lineage>
        <taxon>Eukaryota</taxon>
        <taxon>Metazoa</taxon>
        <taxon>Spiralia</taxon>
        <taxon>Lophotrochozoa</taxon>
        <taxon>Bryozoa</taxon>
        <taxon>Gymnolaemata</taxon>
        <taxon>Cheilostomatida</taxon>
        <taxon>Flustrina</taxon>
        <taxon>Buguloidea</taxon>
        <taxon>Bugulidae</taxon>
        <taxon>Bugula</taxon>
    </lineage>
</organism>
<feature type="transmembrane region" description="Helical" evidence="6">
    <location>
        <begin position="99"/>
        <end position="121"/>
    </location>
</feature>
<accession>A0A7J7J0X5</accession>
<keyword evidence="2" id="KW-0813">Transport</keyword>
<comment type="caution">
    <text evidence="7">The sequence shown here is derived from an EMBL/GenBank/DDBJ whole genome shotgun (WGS) entry which is preliminary data.</text>
</comment>
<keyword evidence="3 6" id="KW-0812">Transmembrane</keyword>
<gene>
    <name evidence="7" type="ORF">EB796_022343</name>
</gene>
<evidence type="ECO:0000256" key="2">
    <source>
        <dbReference type="ARBA" id="ARBA00022448"/>
    </source>
</evidence>
<reference evidence="7" key="1">
    <citation type="submission" date="2020-06" db="EMBL/GenBank/DDBJ databases">
        <title>Draft genome of Bugula neritina, a colonial animal packing powerful symbionts and potential medicines.</title>
        <authorList>
            <person name="Rayko M."/>
        </authorList>
    </citation>
    <scope>NUCLEOTIDE SEQUENCE [LARGE SCALE GENOMIC DNA]</scope>
    <source>
        <strain evidence="7">Kwan_BN1</strain>
    </source>
</reference>
<keyword evidence="5 6" id="KW-0472">Membrane</keyword>
<keyword evidence="8" id="KW-1185">Reference proteome</keyword>
<comment type="subcellular location">
    <subcellularLocation>
        <location evidence="1">Membrane</location>
        <topology evidence="1">Multi-pass membrane protein</topology>
    </subcellularLocation>
</comment>
<name>A0A7J7J0X5_BUGNE</name>